<organism evidence="1 2">
    <name type="scientific">Streptococcus oralis</name>
    <dbReference type="NCBI Taxonomy" id="1303"/>
    <lineage>
        <taxon>Bacteria</taxon>
        <taxon>Bacillati</taxon>
        <taxon>Bacillota</taxon>
        <taxon>Bacilli</taxon>
        <taxon>Lactobacillales</taxon>
        <taxon>Streptococcaceae</taxon>
        <taxon>Streptococcus</taxon>
    </lineage>
</organism>
<dbReference type="InterPro" id="IPR019292">
    <property type="entry name" value="McrC"/>
</dbReference>
<dbReference type="Proteomes" id="UP000070053">
    <property type="component" value="Unassembled WGS sequence"/>
</dbReference>
<comment type="caution">
    <text evidence="1">The sequence shown here is derived from an EMBL/GenBank/DDBJ whole genome shotgun (WGS) entry which is preliminary data.</text>
</comment>
<evidence type="ECO:0000313" key="2">
    <source>
        <dbReference type="Proteomes" id="UP000070053"/>
    </source>
</evidence>
<dbReference type="AlphaFoldDB" id="A0A139PPD8"/>
<reference evidence="1 2" key="1">
    <citation type="submission" date="2016-01" db="EMBL/GenBank/DDBJ databases">
        <title>Highly variable Streptococcus oralis are common among viridans streptococci isolated from primates.</title>
        <authorList>
            <person name="Denapaite D."/>
            <person name="Rieger M."/>
            <person name="Koendgen S."/>
            <person name="Brueckner R."/>
            <person name="Ochigava I."/>
            <person name="Kappeler P."/>
            <person name="Maetz-Rensing K."/>
            <person name="Leendertz F."/>
            <person name="Hakenbeck R."/>
        </authorList>
    </citation>
    <scope>NUCLEOTIDE SEQUENCE [LARGE SCALE GENOMIC DNA]</scope>
    <source>
        <strain evidence="1 2">DD21</strain>
    </source>
</reference>
<accession>A0A139PPD8</accession>
<evidence type="ECO:0000313" key="1">
    <source>
        <dbReference type="EMBL" id="KXT92174.1"/>
    </source>
</evidence>
<sequence>MGNEKYIQIFYDRERKIVLDAKYKKLEDTEKRINREDLFQLISILIF</sequence>
<dbReference type="Pfam" id="PF10117">
    <property type="entry name" value="McrBC"/>
    <property type="match status" value="1"/>
</dbReference>
<proteinExistence type="predicted"/>
<dbReference type="EMBL" id="LQZP01000141">
    <property type="protein sequence ID" value="KXT92174.1"/>
    <property type="molecule type" value="Genomic_DNA"/>
</dbReference>
<name>A0A139PPD8_STROR</name>
<protein>
    <submittedName>
        <fullName evidence="1">Uncharacterized protein</fullName>
    </submittedName>
</protein>
<gene>
    <name evidence="1" type="ORF">SORDD21_00473</name>
</gene>
<dbReference type="PATRIC" id="fig|1303.81.peg.594"/>